<gene>
    <name evidence="1" type="ORF">KXQ929_LOCUS48457</name>
</gene>
<evidence type="ECO:0000313" key="1">
    <source>
        <dbReference type="EMBL" id="CAF4354444.1"/>
    </source>
</evidence>
<dbReference type="Proteomes" id="UP000663868">
    <property type="component" value="Unassembled WGS sequence"/>
</dbReference>
<accession>A0A820L6P6</accession>
<organism evidence="1 2">
    <name type="scientific">Adineta steineri</name>
    <dbReference type="NCBI Taxonomy" id="433720"/>
    <lineage>
        <taxon>Eukaryota</taxon>
        <taxon>Metazoa</taxon>
        <taxon>Spiralia</taxon>
        <taxon>Gnathifera</taxon>
        <taxon>Rotifera</taxon>
        <taxon>Eurotatoria</taxon>
        <taxon>Bdelloidea</taxon>
        <taxon>Adinetida</taxon>
        <taxon>Adinetidae</taxon>
        <taxon>Adineta</taxon>
    </lineage>
</organism>
<proteinExistence type="predicted"/>
<dbReference type="AlphaFoldDB" id="A0A820L6P6"/>
<dbReference type="EMBL" id="CAJOBB010019048">
    <property type="protein sequence ID" value="CAF4354444.1"/>
    <property type="molecule type" value="Genomic_DNA"/>
</dbReference>
<evidence type="ECO:0000313" key="2">
    <source>
        <dbReference type="Proteomes" id="UP000663868"/>
    </source>
</evidence>
<sequence length="98" mass="11855">KCDVLRQHILTCNRRLNEAMKQLPDEFMDDNEISKHEKNFEIRGNNTIQLENELSLLREQYNELLQYSNTIKFELDNARKQLHEQNTVTIFRLNCFKK</sequence>
<name>A0A820L6P6_9BILA</name>
<feature type="non-terminal residue" evidence="1">
    <location>
        <position position="98"/>
    </location>
</feature>
<comment type="caution">
    <text evidence="1">The sequence shown here is derived from an EMBL/GenBank/DDBJ whole genome shotgun (WGS) entry which is preliminary data.</text>
</comment>
<protein>
    <submittedName>
        <fullName evidence="1">Uncharacterized protein</fullName>
    </submittedName>
</protein>
<reference evidence="1" key="1">
    <citation type="submission" date="2021-02" db="EMBL/GenBank/DDBJ databases">
        <authorList>
            <person name="Nowell W R."/>
        </authorList>
    </citation>
    <scope>NUCLEOTIDE SEQUENCE</scope>
</reference>